<dbReference type="OrthoDB" id="153025at2"/>
<feature type="domain" description="Glycosyltransferase 2-like" evidence="1">
    <location>
        <begin position="15"/>
        <end position="175"/>
    </location>
</feature>
<evidence type="ECO:0000313" key="3">
    <source>
        <dbReference type="Proteomes" id="UP000006461"/>
    </source>
</evidence>
<proteinExistence type="predicted"/>
<reference evidence="2 3" key="1">
    <citation type="journal article" date="2012" name="J. Bacteriol.">
        <title>Genome Sequence of Radiation-Resistant Modestobacter marinus Strain BC501, a Representative Actinobacterium That Thrives on Calcareous Stone Surfaces.</title>
        <authorList>
            <person name="Normand P."/>
            <person name="Gury J."/>
            <person name="Pujic P."/>
            <person name="Chouaia B."/>
            <person name="Crotti E."/>
            <person name="Brusetti L."/>
            <person name="Daffonchio D."/>
            <person name="Vacherie B."/>
            <person name="Barbe V."/>
            <person name="Medigue C."/>
            <person name="Calteau A."/>
            <person name="Ghodhbane-Gtari F."/>
            <person name="Essoussi I."/>
            <person name="Nouioui I."/>
            <person name="Abbassi-Ghozzi I."/>
            <person name="Gtari M."/>
        </authorList>
    </citation>
    <scope>NUCLEOTIDE SEQUENCE [LARGE SCALE GENOMIC DNA]</scope>
    <source>
        <strain evidence="3">BC 501</strain>
    </source>
</reference>
<evidence type="ECO:0000313" key="2">
    <source>
        <dbReference type="EMBL" id="CCH85884.1"/>
    </source>
</evidence>
<dbReference type="SUPFAM" id="SSF53448">
    <property type="entry name" value="Nucleotide-diphospho-sugar transferases"/>
    <property type="match status" value="1"/>
</dbReference>
<dbReference type="PANTHER" id="PTHR43685:SF3">
    <property type="entry name" value="SLR2126 PROTEIN"/>
    <property type="match status" value="1"/>
</dbReference>
<dbReference type="STRING" id="477641.MODMU_0426"/>
<evidence type="ECO:0000259" key="1">
    <source>
        <dbReference type="Pfam" id="PF00535"/>
    </source>
</evidence>
<gene>
    <name evidence="2" type="ordered locus">MODMU_0426</name>
</gene>
<dbReference type="InterPro" id="IPR050834">
    <property type="entry name" value="Glycosyltransf_2"/>
</dbReference>
<dbReference type="PANTHER" id="PTHR43685">
    <property type="entry name" value="GLYCOSYLTRANSFERASE"/>
    <property type="match status" value="1"/>
</dbReference>
<dbReference type="eggNOG" id="COG1216">
    <property type="taxonomic scope" value="Bacteria"/>
</dbReference>
<dbReference type="Pfam" id="PF00535">
    <property type="entry name" value="Glycos_transf_2"/>
    <property type="match status" value="1"/>
</dbReference>
<organism evidence="2 3">
    <name type="scientific">Modestobacter italicus (strain DSM 44449 / CECT 9708 / BC 501)</name>
    <dbReference type="NCBI Taxonomy" id="2732864"/>
    <lineage>
        <taxon>Bacteria</taxon>
        <taxon>Bacillati</taxon>
        <taxon>Actinomycetota</taxon>
        <taxon>Actinomycetes</taxon>
        <taxon>Geodermatophilales</taxon>
        <taxon>Geodermatophilaceae</taxon>
        <taxon>Modestobacter</taxon>
    </lineage>
</organism>
<protein>
    <submittedName>
        <fullName evidence="2">Glycosyl transferase family 2</fullName>
    </submittedName>
</protein>
<dbReference type="Proteomes" id="UP000006461">
    <property type="component" value="Chromosome"/>
</dbReference>
<dbReference type="PATRIC" id="fig|477641.3.peg.405"/>
<name>I4ER71_MODI5</name>
<dbReference type="InterPro" id="IPR001173">
    <property type="entry name" value="Glyco_trans_2-like"/>
</dbReference>
<dbReference type="HOGENOM" id="CLU_025996_19_2_11"/>
<dbReference type="GO" id="GO:0016740">
    <property type="term" value="F:transferase activity"/>
    <property type="evidence" value="ECO:0007669"/>
    <property type="project" value="UniProtKB-KW"/>
</dbReference>
<dbReference type="Gene3D" id="3.90.550.10">
    <property type="entry name" value="Spore Coat Polysaccharide Biosynthesis Protein SpsA, Chain A"/>
    <property type="match status" value="1"/>
</dbReference>
<accession>I4ER71</accession>
<dbReference type="OMA" id="FPEEFDW"/>
<dbReference type="EMBL" id="FO203431">
    <property type="protein sequence ID" value="CCH85884.1"/>
    <property type="molecule type" value="Genomic_DNA"/>
</dbReference>
<dbReference type="InterPro" id="IPR029044">
    <property type="entry name" value="Nucleotide-diphossugar_trans"/>
</dbReference>
<keyword evidence="2" id="KW-0808">Transferase</keyword>
<sequence>MSVDRSIPAELTFTAIICAYTLERWDDISAAVASLRAQTSPVTEIVLVSDHNDELLARATAAFPDVRCLANAGQQGLSGARNTGVAAATGDIVAFLDDDAAAEPGWVVAQLDAYRDEQVLGVGGWVLPAWKAPRPDWFPDEFLWVVGCSYAGLPTTRAEIRNPIGANMSFRRSAFTVAGGFDPMMGRLGKDAAGCEETEFAIRARGAFDGSRIVMAPDAVCRHNVSPDRVTRAYFRRRCQAEGRSKALVSQLTGSDTALSSERTYVSRTLPLGILRHLRSGGRAGVGQAWAIVEGTALTASSYLVARLRARRVPTGA</sequence>
<keyword evidence="3" id="KW-1185">Reference proteome</keyword>
<dbReference type="AlphaFoldDB" id="I4ER71"/>
<dbReference type="KEGG" id="mmar:MODMU_0426"/>